<evidence type="ECO:0000313" key="2">
    <source>
        <dbReference type="Proteomes" id="UP001597197"/>
    </source>
</evidence>
<gene>
    <name evidence="1" type="ORF">ACFSDX_17470</name>
</gene>
<comment type="caution">
    <text evidence="1">The sequence shown here is derived from an EMBL/GenBank/DDBJ whole genome shotgun (WGS) entry which is preliminary data.</text>
</comment>
<proteinExistence type="predicted"/>
<sequence length="89" mass="9787">MQTNPFHARPRAAAPGFWHDNTQCHVGQHIATDQQQAGMGTNTRHCPWCASLNEPLRNLCAPQVGVTVVQARARCRPSAAHSAWHLPLT</sequence>
<reference evidence="2" key="1">
    <citation type="journal article" date="2019" name="Int. J. Syst. Evol. Microbiol.">
        <title>The Global Catalogue of Microorganisms (GCM) 10K type strain sequencing project: providing services to taxonomists for standard genome sequencing and annotation.</title>
        <authorList>
            <consortium name="The Broad Institute Genomics Platform"/>
            <consortium name="The Broad Institute Genome Sequencing Center for Infectious Disease"/>
            <person name="Wu L."/>
            <person name="Ma J."/>
        </authorList>
    </citation>
    <scope>NUCLEOTIDE SEQUENCE [LARGE SCALE GENOMIC DNA]</scope>
    <source>
        <strain evidence="2">CGMCC 1.15795</strain>
    </source>
</reference>
<evidence type="ECO:0000313" key="1">
    <source>
        <dbReference type="EMBL" id="MFD1874238.1"/>
    </source>
</evidence>
<protein>
    <submittedName>
        <fullName evidence="1">Uncharacterized protein</fullName>
    </submittedName>
</protein>
<name>A0ABW4QX98_9BACT</name>
<dbReference type="Proteomes" id="UP001597197">
    <property type="component" value="Unassembled WGS sequence"/>
</dbReference>
<accession>A0ABW4QX98</accession>
<organism evidence="1 2">
    <name type="scientific">Hymenobacter bucti</name>
    <dbReference type="NCBI Taxonomy" id="1844114"/>
    <lineage>
        <taxon>Bacteria</taxon>
        <taxon>Pseudomonadati</taxon>
        <taxon>Bacteroidota</taxon>
        <taxon>Cytophagia</taxon>
        <taxon>Cytophagales</taxon>
        <taxon>Hymenobacteraceae</taxon>
        <taxon>Hymenobacter</taxon>
    </lineage>
</organism>
<keyword evidence="2" id="KW-1185">Reference proteome</keyword>
<dbReference type="RefSeq" id="WP_382315857.1">
    <property type="nucleotide sequence ID" value="NZ_JBHUFD010000006.1"/>
</dbReference>
<dbReference type="EMBL" id="JBHUFD010000006">
    <property type="protein sequence ID" value="MFD1874238.1"/>
    <property type="molecule type" value="Genomic_DNA"/>
</dbReference>